<keyword evidence="3" id="KW-1185">Reference proteome</keyword>
<reference evidence="2" key="1">
    <citation type="submission" date="2021-06" db="EMBL/GenBank/DDBJ databases">
        <authorList>
            <person name="Kallberg Y."/>
            <person name="Tangrot J."/>
            <person name="Rosling A."/>
        </authorList>
    </citation>
    <scope>NUCLEOTIDE SEQUENCE</scope>
    <source>
        <strain evidence="2">FL966</strain>
    </source>
</reference>
<dbReference type="InterPro" id="IPR052787">
    <property type="entry name" value="MAVS"/>
</dbReference>
<protein>
    <submittedName>
        <fullName evidence="2">21085_t:CDS:1</fullName>
    </submittedName>
</protein>
<evidence type="ECO:0000256" key="1">
    <source>
        <dbReference type="ARBA" id="ARBA00023172"/>
    </source>
</evidence>
<dbReference type="Proteomes" id="UP000789759">
    <property type="component" value="Unassembled WGS sequence"/>
</dbReference>
<dbReference type="EMBL" id="CAJVQA010014454">
    <property type="protein sequence ID" value="CAG8731147.1"/>
    <property type="molecule type" value="Genomic_DNA"/>
</dbReference>
<comment type="caution">
    <text evidence="2">The sequence shown here is derived from an EMBL/GenBank/DDBJ whole genome shotgun (WGS) entry which is preliminary data.</text>
</comment>
<dbReference type="PANTHER" id="PTHR21446:SF12">
    <property type="entry name" value="POTASSIUM CHANNEL TETRAMERIZATION DOMAIN CONTAINING 1"/>
    <property type="match status" value="1"/>
</dbReference>
<dbReference type="InterPro" id="IPR011010">
    <property type="entry name" value="DNA_brk_join_enz"/>
</dbReference>
<dbReference type="SUPFAM" id="SSF56349">
    <property type="entry name" value="DNA breaking-rejoining enzymes"/>
    <property type="match status" value="1"/>
</dbReference>
<evidence type="ECO:0000313" key="2">
    <source>
        <dbReference type="EMBL" id="CAG8731147.1"/>
    </source>
</evidence>
<dbReference type="GO" id="GO:0015074">
    <property type="term" value="P:DNA integration"/>
    <property type="evidence" value="ECO:0007669"/>
    <property type="project" value="InterPro"/>
</dbReference>
<dbReference type="OrthoDB" id="2448782at2759"/>
<dbReference type="Gene3D" id="1.10.443.10">
    <property type="entry name" value="Intergrase catalytic core"/>
    <property type="match status" value="1"/>
</dbReference>
<dbReference type="AlphaFoldDB" id="A0A9N9NGV5"/>
<evidence type="ECO:0000313" key="3">
    <source>
        <dbReference type="Proteomes" id="UP000789759"/>
    </source>
</evidence>
<proteinExistence type="predicted"/>
<sequence>MPNNSLTVEDPEAQRLINLSYVANTEKNTSKWLRHVDQYREEKNITKMLDQFDNKEELDVFLCSFISWLTKKDGTPFKVESIHNCYAALARYLRENSAVEGGIRIWDKYSFPRALRCLDSKMKSLQNNSYGDTSKSDLLTSNEIISCLNHNYLSVNDNKEIKNDIWYKASRMGENKLKSMMQQIVINIGIDLEGRKITNHSCRRTAIMILKAFDVPEDEVMIFSGHRSCKDIHAYSSPTDDQRLLSMALLILYTSYNKDLESYYSFPRNSYIDYNSDENDKMETSSTLDLSQEVSNISKLPPQQDILNTISKTTQN</sequence>
<dbReference type="GO" id="GO:0003677">
    <property type="term" value="F:DNA binding"/>
    <property type="evidence" value="ECO:0007669"/>
    <property type="project" value="InterPro"/>
</dbReference>
<keyword evidence="1" id="KW-0233">DNA recombination</keyword>
<accession>A0A9N9NGV5</accession>
<gene>
    <name evidence="2" type="ORF">CPELLU_LOCUS13499</name>
</gene>
<dbReference type="PANTHER" id="PTHR21446">
    <property type="entry name" value="DUF3504 DOMAIN-CONTAINING PROTEIN"/>
    <property type="match status" value="1"/>
</dbReference>
<name>A0A9N9NGV5_9GLOM</name>
<dbReference type="GO" id="GO:0006310">
    <property type="term" value="P:DNA recombination"/>
    <property type="evidence" value="ECO:0007669"/>
    <property type="project" value="UniProtKB-KW"/>
</dbReference>
<organism evidence="2 3">
    <name type="scientific">Cetraspora pellucida</name>
    <dbReference type="NCBI Taxonomy" id="1433469"/>
    <lineage>
        <taxon>Eukaryota</taxon>
        <taxon>Fungi</taxon>
        <taxon>Fungi incertae sedis</taxon>
        <taxon>Mucoromycota</taxon>
        <taxon>Glomeromycotina</taxon>
        <taxon>Glomeromycetes</taxon>
        <taxon>Diversisporales</taxon>
        <taxon>Gigasporaceae</taxon>
        <taxon>Cetraspora</taxon>
    </lineage>
</organism>
<dbReference type="InterPro" id="IPR013762">
    <property type="entry name" value="Integrase-like_cat_sf"/>
</dbReference>